<reference evidence="12 13" key="2">
    <citation type="submission" date="2018-06" db="EMBL/GenBank/DDBJ databases">
        <title>Metagenomic assembly of (sub)arctic Cyanobacteria and their associated microbiome from non-axenic cultures.</title>
        <authorList>
            <person name="Baurain D."/>
        </authorList>
    </citation>
    <scope>NUCLEOTIDE SEQUENCE [LARGE SCALE GENOMIC DNA]</scope>
    <source>
        <strain evidence="12">ULC129bin1</strain>
    </source>
</reference>
<dbReference type="SUPFAM" id="SSF54631">
    <property type="entry name" value="CBS-domain pair"/>
    <property type="match status" value="1"/>
</dbReference>
<comment type="caution">
    <text evidence="12">The sequence shown here is derived from an EMBL/GenBank/DDBJ whole genome shotgun (WGS) entry which is preliminary data.</text>
</comment>
<protein>
    <submittedName>
        <fullName evidence="12">HlyC/CorC family transporter</fullName>
    </submittedName>
</protein>
<evidence type="ECO:0000313" key="12">
    <source>
        <dbReference type="EMBL" id="PZO17887.1"/>
    </source>
</evidence>
<keyword evidence="5 7" id="KW-0129">CBS domain</keyword>
<evidence type="ECO:0000256" key="5">
    <source>
        <dbReference type="ARBA" id="ARBA00023122"/>
    </source>
</evidence>
<dbReference type="InterPro" id="IPR000644">
    <property type="entry name" value="CBS_dom"/>
</dbReference>
<feature type="transmembrane region" description="Helical" evidence="9">
    <location>
        <begin position="120"/>
        <end position="142"/>
    </location>
</feature>
<dbReference type="InterPro" id="IPR046342">
    <property type="entry name" value="CBS_dom_sf"/>
</dbReference>
<gene>
    <name evidence="12" type="ORF">DCF25_10595</name>
</gene>
<dbReference type="PROSITE" id="PS51371">
    <property type="entry name" value="CBS"/>
    <property type="match status" value="2"/>
</dbReference>
<feature type="transmembrane region" description="Helical" evidence="9">
    <location>
        <begin position="88"/>
        <end position="108"/>
    </location>
</feature>
<evidence type="ECO:0000256" key="8">
    <source>
        <dbReference type="PROSITE-ProRule" id="PRU01193"/>
    </source>
</evidence>
<organism evidence="12 13">
    <name type="scientific">Leptolyngbya foveolarum</name>
    <dbReference type="NCBI Taxonomy" id="47253"/>
    <lineage>
        <taxon>Bacteria</taxon>
        <taxon>Bacillati</taxon>
        <taxon>Cyanobacteriota</taxon>
        <taxon>Cyanophyceae</taxon>
        <taxon>Leptolyngbyales</taxon>
        <taxon>Leptolyngbyaceae</taxon>
        <taxon>Leptolyngbya group</taxon>
        <taxon>Leptolyngbya</taxon>
    </lineage>
</organism>
<evidence type="ECO:0000256" key="9">
    <source>
        <dbReference type="SAM" id="Phobius"/>
    </source>
</evidence>
<evidence type="ECO:0000313" key="13">
    <source>
        <dbReference type="Proteomes" id="UP000249354"/>
    </source>
</evidence>
<dbReference type="Proteomes" id="UP000249354">
    <property type="component" value="Unassembled WGS sequence"/>
</dbReference>
<evidence type="ECO:0000256" key="4">
    <source>
        <dbReference type="ARBA" id="ARBA00022989"/>
    </source>
</evidence>
<dbReference type="PANTHER" id="PTHR22777:SF4">
    <property type="entry name" value="UPF0053 PROTEIN SLL1254"/>
    <property type="match status" value="1"/>
</dbReference>
<reference evidence="13" key="1">
    <citation type="submission" date="2018-04" db="EMBL/GenBank/DDBJ databases">
        <authorList>
            <person name="Cornet L."/>
        </authorList>
    </citation>
    <scope>NUCLEOTIDE SEQUENCE [LARGE SCALE GENOMIC DNA]</scope>
</reference>
<dbReference type="CDD" id="cd04590">
    <property type="entry name" value="CBS_pair_CorC_HlyC_assoc"/>
    <property type="match status" value="1"/>
</dbReference>
<evidence type="ECO:0000256" key="6">
    <source>
        <dbReference type="ARBA" id="ARBA00023136"/>
    </source>
</evidence>
<dbReference type="GO" id="GO:0005886">
    <property type="term" value="C:plasma membrane"/>
    <property type="evidence" value="ECO:0007669"/>
    <property type="project" value="TreeGrafter"/>
</dbReference>
<evidence type="ECO:0000256" key="3">
    <source>
        <dbReference type="ARBA" id="ARBA00022737"/>
    </source>
</evidence>
<feature type="domain" description="CBS" evidence="10">
    <location>
        <begin position="264"/>
        <end position="321"/>
    </location>
</feature>
<keyword evidence="3" id="KW-0677">Repeat</keyword>
<evidence type="ECO:0000256" key="7">
    <source>
        <dbReference type="PROSITE-ProRule" id="PRU00703"/>
    </source>
</evidence>
<evidence type="ECO:0000259" key="10">
    <source>
        <dbReference type="PROSITE" id="PS51371"/>
    </source>
</evidence>
<dbReference type="AlphaFoldDB" id="A0A2W4UET5"/>
<dbReference type="PROSITE" id="PS51846">
    <property type="entry name" value="CNNM"/>
    <property type="match status" value="1"/>
</dbReference>
<dbReference type="Gene3D" id="3.10.580.10">
    <property type="entry name" value="CBS-domain"/>
    <property type="match status" value="1"/>
</dbReference>
<dbReference type="InterPro" id="IPR044751">
    <property type="entry name" value="Ion_transp-like_CBS"/>
</dbReference>
<keyword evidence="4 8" id="KW-1133">Transmembrane helix</keyword>
<evidence type="ECO:0000256" key="2">
    <source>
        <dbReference type="ARBA" id="ARBA00022692"/>
    </source>
</evidence>
<dbReference type="InterPro" id="IPR002550">
    <property type="entry name" value="CNNM"/>
</dbReference>
<dbReference type="Pfam" id="PF01595">
    <property type="entry name" value="CNNM"/>
    <property type="match status" value="1"/>
</dbReference>
<feature type="domain" description="CNNM transmembrane" evidence="11">
    <location>
        <begin position="1"/>
        <end position="180"/>
    </location>
</feature>
<comment type="subcellular location">
    <subcellularLocation>
        <location evidence="1">Membrane</location>
        <topology evidence="1">Multi-pass membrane protein</topology>
    </subcellularLocation>
</comment>
<dbReference type="Pfam" id="PF00571">
    <property type="entry name" value="CBS"/>
    <property type="match status" value="1"/>
</dbReference>
<keyword evidence="6 8" id="KW-0472">Membrane</keyword>
<name>A0A2W4UET5_9CYAN</name>
<sequence>MIQLAIAVFIVIIGSAICSGSETALLSIPLLRVRQMAQTSKSPAVSALLSIRQRISRPIASLVIFNNVFNIVGTLVVGQIASRVFQNTALAIFSGLLTFLIILFAEILPKTIAERYAEQIAVYIAIPIRGLTVICTPIIWLLERITAPLTKGGRRPITDESEIKLLTVLGYQEGLIEDDEVEMIDRVFRLNDLKAADIMTPRVAITSLPGDAILKDIQDDIIRSQHTRILVIEEDLDHVIGVALKAELLTALVQGKGHLPIRQVMRQVRYVPDTERTDLLIKTFQSLREHLMVVVDEYGGVSGVVTLEDTLEVLTGEIVDETDRNVDLQAFARQRQKRLIRRSGFLTQKSLPQRPDAKPE</sequence>
<feature type="transmembrane region" description="Helical" evidence="9">
    <location>
        <begin position="59"/>
        <end position="82"/>
    </location>
</feature>
<feature type="transmembrane region" description="Helical" evidence="9">
    <location>
        <begin position="6"/>
        <end position="31"/>
    </location>
</feature>
<feature type="domain" description="CBS" evidence="10">
    <location>
        <begin position="199"/>
        <end position="261"/>
    </location>
</feature>
<dbReference type="EMBL" id="QBMC01000062">
    <property type="protein sequence ID" value="PZO17887.1"/>
    <property type="molecule type" value="Genomic_DNA"/>
</dbReference>
<proteinExistence type="predicted"/>
<evidence type="ECO:0000259" key="11">
    <source>
        <dbReference type="PROSITE" id="PS51846"/>
    </source>
</evidence>
<evidence type="ECO:0000256" key="1">
    <source>
        <dbReference type="ARBA" id="ARBA00004141"/>
    </source>
</evidence>
<accession>A0A2W4UET5</accession>
<dbReference type="PANTHER" id="PTHR22777">
    <property type="entry name" value="HEMOLYSIN-RELATED"/>
    <property type="match status" value="1"/>
</dbReference>
<keyword evidence="2 8" id="KW-0812">Transmembrane</keyword>